<dbReference type="Gene3D" id="2.170.16.10">
    <property type="entry name" value="Hedgehog/Intein (Hint) domain"/>
    <property type="match status" value="1"/>
</dbReference>
<evidence type="ECO:0000313" key="2">
    <source>
        <dbReference type="EMBL" id="PIP87315.1"/>
    </source>
</evidence>
<evidence type="ECO:0000313" key="3">
    <source>
        <dbReference type="Proteomes" id="UP000231143"/>
    </source>
</evidence>
<dbReference type="CDD" id="cd00081">
    <property type="entry name" value="Hint"/>
    <property type="match status" value="1"/>
</dbReference>
<dbReference type="InterPro" id="IPR030934">
    <property type="entry name" value="Intein_C"/>
</dbReference>
<evidence type="ECO:0000259" key="1">
    <source>
        <dbReference type="SMART" id="SM00305"/>
    </source>
</evidence>
<sequence>VGIKVHRKKRVASGIAREEVLYTYTENALRATFDSNSRGAESPVDPQAFLTDMVDQSENLVKSGEWIQVKDLRVGGMIAVAYGDRVVWERIVKIELQAQERVWDIEVNGTKNFIGNDIVAHNTYLNGGVEITGTATTSDIVPSTDSTYSIGTTLNRYASAFLDSITSGTMTLTSGSITDSGGAISFGNENLSTTGTLGAGNTTITGTLSSSGLASLNQASSTRFSIFDTLYVGGTSTSTLTSLSLLFPSTATLNSGGTLSINTTDNQSVTFGTGLVSGTNITFINATSTNATTTNIAITGNATFGNLTASRLLSLNSNGIVTNTDINSWITGTTNQITVTDDADGTVTLSLPQDVHTDATPTFAGLTLTGALTGTTLNFSGAGTTTGKLSSYSFVEAPYFTATSTTATSTFAGGLTVDTNSLVVDYSTNNIGI</sequence>
<dbReference type="NCBIfam" id="TIGR01443">
    <property type="entry name" value="intein_Cterm"/>
    <property type="match status" value="1"/>
</dbReference>
<accession>A0A2H0DYQ9</accession>
<reference evidence="2 3" key="1">
    <citation type="submission" date="2017-09" db="EMBL/GenBank/DDBJ databases">
        <title>Depth-based differentiation of microbial function through sediment-hosted aquifers and enrichment of novel symbionts in the deep terrestrial subsurface.</title>
        <authorList>
            <person name="Probst A.J."/>
            <person name="Ladd B."/>
            <person name="Jarett J.K."/>
            <person name="Geller-Mcgrath D.E."/>
            <person name="Sieber C.M."/>
            <person name="Emerson J.B."/>
            <person name="Anantharaman K."/>
            <person name="Thomas B.C."/>
            <person name="Malmstrom R."/>
            <person name="Stieglmeier M."/>
            <person name="Klingl A."/>
            <person name="Woyke T."/>
            <person name="Ryan C.M."/>
            <person name="Banfield J.F."/>
        </authorList>
    </citation>
    <scope>NUCLEOTIDE SEQUENCE [LARGE SCALE GENOMIC DNA]</scope>
    <source>
        <strain evidence="2">CG22_combo_CG10-13_8_21_14_all_36_13</strain>
    </source>
</reference>
<feature type="non-terminal residue" evidence="2">
    <location>
        <position position="1"/>
    </location>
</feature>
<protein>
    <recommendedName>
        <fullName evidence="1">Hint domain-containing protein</fullName>
    </recommendedName>
</protein>
<gene>
    <name evidence="2" type="ORF">COW81_00930</name>
</gene>
<dbReference type="SMART" id="SM00305">
    <property type="entry name" value="HintC"/>
    <property type="match status" value="1"/>
</dbReference>
<organism evidence="2 3">
    <name type="scientific">Candidatus Campbellbacteria bacterium CG22_combo_CG10-13_8_21_14_all_36_13</name>
    <dbReference type="NCBI Taxonomy" id="1974529"/>
    <lineage>
        <taxon>Bacteria</taxon>
        <taxon>Candidatus Campbelliibacteriota</taxon>
    </lineage>
</organism>
<dbReference type="InterPro" id="IPR036844">
    <property type="entry name" value="Hint_dom_sf"/>
</dbReference>
<comment type="caution">
    <text evidence="2">The sequence shown here is derived from an EMBL/GenBank/DDBJ whole genome shotgun (WGS) entry which is preliminary data.</text>
</comment>
<name>A0A2H0DYQ9_9BACT</name>
<dbReference type="EMBL" id="PCTT01000012">
    <property type="protein sequence ID" value="PIP87315.1"/>
    <property type="molecule type" value="Genomic_DNA"/>
</dbReference>
<dbReference type="PROSITE" id="PS50818">
    <property type="entry name" value="INTEIN_C_TER"/>
    <property type="match status" value="1"/>
</dbReference>
<dbReference type="SUPFAM" id="SSF51294">
    <property type="entry name" value="Hedgehog/intein (Hint) domain"/>
    <property type="match status" value="1"/>
</dbReference>
<feature type="domain" description="Hint" evidence="1">
    <location>
        <begin position="83"/>
        <end position="128"/>
    </location>
</feature>
<proteinExistence type="predicted"/>
<feature type="non-terminal residue" evidence="2">
    <location>
        <position position="433"/>
    </location>
</feature>
<dbReference type="AlphaFoldDB" id="A0A2H0DYQ9"/>
<dbReference type="Proteomes" id="UP000231143">
    <property type="component" value="Unassembled WGS sequence"/>
</dbReference>
<dbReference type="InterPro" id="IPR003586">
    <property type="entry name" value="Hint_dom_C"/>
</dbReference>